<evidence type="ECO:0000256" key="5">
    <source>
        <dbReference type="ARBA" id="ARBA00022989"/>
    </source>
</evidence>
<feature type="transmembrane region" description="Helical" evidence="8">
    <location>
        <begin position="751"/>
        <end position="775"/>
    </location>
</feature>
<evidence type="ECO:0000256" key="3">
    <source>
        <dbReference type="ARBA" id="ARBA00022679"/>
    </source>
</evidence>
<dbReference type="Pfam" id="PF13632">
    <property type="entry name" value="Glyco_trans_2_3"/>
    <property type="match status" value="1"/>
</dbReference>
<accession>A0A7S1TAI6</accession>
<keyword evidence="5 8" id="KW-1133">Transmembrane helix</keyword>
<dbReference type="InterPro" id="IPR013783">
    <property type="entry name" value="Ig-like_fold"/>
</dbReference>
<dbReference type="InterPro" id="IPR014756">
    <property type="entry name" value="Ig_E-set"/>
</dbReference>
<feature type="transmembrane region" description="Helical" evidence="8">
    <location>
        <begin position="720"/>
        <end position="739"/>
    </location>
</feature>
<keyword evidence="2" id="KW-0328">Glycosyltransferase</keyword>
<evidence type="ECO:0000256" key="2">
    <source>
        <dbReference type="ARBA" id="ARBA00022676"/>
    </source>
</evidence>
<keyword evidence="6 8" id="KW-0472">Membrane</keyword>
<evidence type="ECO:0000313" key="11">
    <source>
        <dbReference type="EMBL" id="CAD9230584.1"/>
    </source>
</evidence>
<dbReference type="InterPro" id="IPR029044">
    <property type="entry name" value="Nucleotide-diphossugar_trans"/>
</dbReference>
<gene>
    <name evidence="11" type="ORF">CCAE0312_LOCUS2636</name>
</gene>
<keyword evidence="4 8" id="KW-0812">Transmembrane</keyword>
<sequence>MDHDDIGPSETERSVTDPDRSLLDPEVEVGIEPPVPSDTHSYAPSESGGYIEGQPLSSKSGRRSLGMYRQGSRRSDVSDLTSEGDLSSVEEGEGLSTPRYRGLARHGSSLYHTVTTSKYWSRGSGGSRFRSTRSGASVGNFVDPGPKQILTLFEWTEGGQQVFVKGSWDNYRTMIPMENIGSGVHRVVIPVPEDHTEFKFVVDGEERVSKNYAVNSYRTGLSGETMDVNVRRVKEDRSTQRSNGASVISEVDVYSPTQIEEYHSPWLFRFLYLAMFPSALYYFYWLIERGGNRVAPVNWIMFFLAEVLSFFSAVISLFAMWAPVRRQWRSLDTLKPPLDTTLWPSVDIVLCHYREPVEQIQESVRAAMRMDYPSHLIRVIVADDGYFAKPKAIEHTELGEDLHSMLAFEAQHDPLMEELLQDNGRVEHYTVRCKEDIVRPDCAMETHIIDYGPYGADVFAEGARPRLSLIARVKPADHHNKAGNINNVLFNSGTDGKLILFLDSDMRPEPNFLKRTIPLMLRAKDEDDIARLVLKDSDLEHFYVGAKDKPSHWEIDTDVSFVQTPQRFHNASREDYLAVRNSIFYDAIGTGRDGFGLTPFAGTNCLWRREVLDELGGIIYGSVTEDTLTSNKCHASGYVSKYACEDLCWGEAPVTAAAAMLQRLRWAKGAVQNGIFAFRDLRRKDPAGNELKEFLSFRRQSRSPHNRFVRLMFWLDSTMYPVLGIGAYMYVFVAMYYLISAQPPISPESVATLAGAFVTYYTIRYLVFFAAYWGVSQTDLLRAMETWFTYVIPHLIGMYEALNPNSKLSWVQNTGEGIRKHWSEWVNIFIAFMLIIGIIFRLIAFLTIDGGCRPWNSFGALFFGGFALVMIWPMTSMSLNERISGAPASVRNNNGVEIPIAPAMAIFTIAGVLFLASWVDAPCGIQSKEVQTFADTLAGELQ</sequence>
<evidence type="ECO:0000259" key="10">
    <source>
        <dbReference type="Pfam" id="PF16561"/>
    </source>
</evidence>
<dbReference type="InterPro" id="IPR050321">
    <property type="entry name" value="Glycosyltr_2/OpgH_subfam"/>
</dbReference>
<dbReference type="InterPro" id="IPR032640">
    <property type="entry name" value="AMPK1_CBM"/>
</dbReference>
<keyword evidence="3" id="KW-0808">Transferase</keyword>
<feature type="transmembrane region" description="Helical" evidence="8">
    <location>
        <begin position="858"/>
        <end position="879"/>
    </location>
</feature>
<dbReference type="AlphaFoldDB" id="A0A7S1TAI6"/>
<dbReference type="PANTHER" id="PTHR43867:SF8">
    <property type="entry name" value="GLYCOSIDE HYDROLASE FAMILY 8"/>
    <property type="match status" value="1"/>
</dbReference>
<dbReference type="SUPFAM" id="SSF81296">
    <property type="entry name" value="E set domains"/>
    <property type="match status" value="1"/>
</dbReference>
<dbReference type="InterPro" id="IPR001173">
    <property type="entry name" value="Glyco_trans_2-like"/>
</dbReference>
<dbReference type="GO" id="GO:0016757">
    <property type="term" value="F:glycosyltransferase activity"/>
    <property type="evidence" value="ECO:0007669"/>
    <property type="project" value="UniProtKB-KW"/>
</dbReference>
<organism evidence="11">
    <name type="scientific">Compsopogon caeruleus</name>
    <dbReference type="NCBI Taxonomy" id="31354"/>
    <lineage>
        <taxon>Eukaryota</taxon>
        <taxon>Rhodophyta</taxon>
        <taxon>Compsopogonophyceae</taxon>
        <taxon>Compsopogonales</taxon>
        <taxon>Compsopogonaceae</taxon>
        <taxon>Compsopogon</taxon>
    </lineage>
</organism>
<feature type="transmembrane region" description="Helical" evidence="8">
    <location>
        <begin position="899"/>
        <end position="919"/>
    </location>
</feature>
<evidence type="ECO:0000256" key="4">
    <source>
        <dbReference type="ARBA" id="ARBA00022692"/>
    </source>
</evidence>
<dbReference type="CDD" id="cd02859">
    <property type="entry name" value="E_set_AMPKbeta_like_N"/>
    <property type="match status" value="1"/>
</dbReference>
<comment type="subcellular location">
    <subcellularLocation>
        <location evidence="1">Membrane</location>
        <topology evidence="1">Multi-pass membrane protein</topology>
    </subcellularLocation>
</comment>
<feature type="domain" description="Glycosyltransferase 2-like" evidence="9">
    <location>
        <begin position="556"/>
        <end position="738"/>
    </location>
</feature>
<dbReference type="GO" id="GO:0016020">
    <property type="term" value="C:membrane"/>
    <property type="evidence" value="ECO:0007669"/>
    <property type="project" value="UniProtKB-SubCell"/>
</dbReference>
<evidence type="ECO:0000259" key="9">
    <source>
        <dbReference type="Pfam" id="PF13632"/>
    </source>
</evidence>
<feature type="transmembrane region" description="Helical" evidence="8">
    <location>
        <begin position="825"/>
        <end position="846"/>
    </location>
</feature>
<feature type="region of interest" description="Disordered" evidence="7">
    <location>
        <begin position="1"/>
        <end position="101"/>
    </location>
</feature>
<evidence type="ECO:0000256" key="8">
    <source>
        <dbReference type="SAM" id="Phobius"/>
    </source>
</evidence>
<feature type="transmembrane region" description="Helical" evidence="8">
    <location>
        <begin position="299"/>
        <end position="321"/>
    </location>
</feature>
<protein>
    <recommendedName>
        <fullName evidence="12">Glycosyltransferase 2-like domain-containing protein</fullName>
    </recommendedName>
</protein>
<evidence type="ECO:0000256" key="1">
    <source>
        <dbReference type="ARBA" id="ARBA00004141"/>
    </source>
</evidence>
<dbReference type="Pfam" id="PF16561">
    <property type="entry name" value="AMPK1_CBM"/>
    <property type="match status" value="1"/>
</dbReference>
<dbReference type="PANTHER" id="PTHR43867">
    <property type="entry name" value="CELLULOSE SYNTHASE CATALYTIC SUBUNIT A [UDP-FORMING]"/>
    <property type="match status" value="1"/>
</dbReference>
<feature type="compositionally biased region" description="Basic and acidic residues" evidence="7">
    <location>
        <begin position="1"/>
        <end position="23"/>
    </location>
</feature>
<name>A0A7S1TAI6_9RHOD</name>
<dbReference type="Gene3D" id="3.90.550.10">
    <property type="entry name" value="Spore Coat Polysaccharide Biosynthesis Protein SpsA, Chain A"/>
    <property type="match status" value="2"/>
</dbReference>
<reference evidence="11" key="1">
    <citation type="submission" date="2021-01" db="EMBL/GenBank/DDBJ databases">
        <authorList>
            <person name="Corre E."/>
            <person name="Pelletier E."/>
            <person name="Niang G."/>
            <person name="Scheremetjew M."/>
            <person name="Finn R."/>
            <person name="Kale V."/>
            <person name="Holt S."/>
            <person name="Cochrane G."/>
            <person name="Meng A."/>
            <person name="Brown T."/>
            <person name="Cohen L."/>
        </authorList>
    </citation>
    <scope>NUCLEOTIDE SEQUENCE</scope>
    <source>
        <strain evidence="11">SAG 36.94</strain>
    </source>
</reference>
<feature type="domain" description="AMP-activated protein kinase glycogen-binding" evidence="10">
    <location>
        <begin position="151"/>
        <end position="229"/>
    </location>
</feature>
<evidence type="ECO:0000256" key="6">
    <source>
        <dbReference type="ARBA" id="ARBA00023136"/>
    </source>
</evidence>
<proteinExistence type="predicted"/>
<evidence type="ECO:0008006" key="12">
    <source>
        <dbReference type="Google" id="ProtNLM"/>
    </source>
</evidence>
<dbReference type="Gene3D" id="2.60.40.10">
    <property type="entry name" value="Immunoglobulins"/>
    <property type="match status" value="1"/>
</dbReference>
<dbReference type="SUPFAM" id="SSF53448">
    <property type="entry name" value="Nucleotide-diphospho-sugar transferases"/>
    <property type="match status" value="1"/>
</dbReference>
<dbReference type="EMBL" id="HBGH01004797">
    <property type="protein sequence ID" value="CAD9230584.1"/>
    <property type="molecule type" value="Transcribed_RNA"/>
</dbReference>
<feature type="transmembrane region" description="Helical" evidence="8">
    <location>
        <begin position="266"/>
        <end position="287"/>
    </location>
</feature>
<evidence type="ECO:0000256" key="7">
    <source>
        <dbReference type="SAM" id="MobiDB-lite"/>
    </source>
</evidence>